<gene>
    <name evidence="1" type="ORF">BDD21_0343</name>
</gene>
<dbReference type="EMBL" id="RBXL01000001">
    <property type="protein sequence ID" value="RKT43035.1"/>
    <property type="molecule type" value="Genomic_DNA"/>
</dbReference>
<protein>
    <submittedName>
        <fullName evidence="1">Uncharacterized protein</fullName>
    </submittedName>
</protein>
<proteinExistence type="predicted"/>
<comment type="caution">
    <text evidence="1">The sequence shown here is derived from an EMBL/GenBank/DDBJ whole genome shotgun (WGS) entry which is preliminary data.</text>
</comment>
<accession>A0A495V392</accession>
<reference evidence="1 2" key="1">
    <citation type="submission" date="2018-10" db="EMBL/GenBank/DDBJ databases">
        <title>Genomic Encyclopedia of Archaeal and Bacterial Type Strains, Phase II (KMG-II): from individual species to whole genera.</title>
        <authorList>
            <person name="Goeker M."/>
        </authorList>
    </citation>
    <scope>NUCLEOTIDE SEQUENCE [LARGE SCALE GENOMIC DNA]</scope>
    <source>
        <strain evidence="1 2">DSM 235</strain>
    </source>
</reference>
<organism evidence="1 2">
    <name type="scientific">Thiocapsa rosea</name>
    <dbReference type="NCBI Taxonomy" id="69360"/>
    <lineage>
        <taxon>Bacteria</taxon>
        <taxon>Pseudomonadati</taxon>
        <taxon>Pseudomonadota</taxon>
        <taxon>Gammaproteobacteria</taxon>
        <taxon>Chromatiales</taxon>
        <taxon>Chromatiaceae</taxon>
        <taxon>Thiocapsa</taxon>
    </lineage>
</organism>
<evidence type="ECO:0000313" key="1">
    <source>
        <dbReference type="EMBL" id="RKT43035.1"/>
    </source>
</evidence>
<keyword evidence="2" id="KW-1185">Reference proteome</keyword>
<dbReference type="AlphaFoldDB" id="A0A495V392"/>
<dbReference type="Proteomes" id="UP000274556">
    <property type="component" value="Unassembled WGS sequence"/>
</dbReference>
<name>A0A495V392_9GAMM</name>
<evidence type="ECO:0000313" key="2">
    <source>
        <dbReference type="Proteomes" id="UP000274556"/>
    </source>
</evidence>
<sequence>MTIVAAPCAAAERVKKMFTMKTLPTSFFLGFAALLIWTMSSAAFSGGFNSGSDLEDLHRRAVEHDAWMREHLMPAGGVMSAQFTDDTYSQVRSYGGRRDPAIWTGAYLAAQALRLQVTGAADAVDQVAETVRVLHRWWRISGDAGYLARFAAPADSSEAILATLPAEDPEVIRDVPYEDALWHWRGRVSRDQYQGVLLGMSLAYEATSDPGIRQLIREDVATFAEQLMRRERKRVKVIINGASNFSTTIELQHTVYTDDETPDGIPILNIRTSPFEAEGSGMLGFWPNPTEIARQIPGLGWLPDVLLPSQAIQLAATFRVALQVTAGVPGYEARHAALLAHYDEQVENWLAIATGWENTNRCGASYHGLNIAFMPMYTWVRLEDDPVRRERLQRDVLRDALWSAVEDHKNVFFSFIYATQAAPEDSVEAVIAEHLAQLRLFPNPPQTAEPLDVRWKYPEDPECPGLSAVATDVDDRAGATFIWERQPWRLVDPGAPDMAFAGVDYLLAYWLGRQAGFIGGSGRVTVSQAGTGRGTLTSTPSGIDCGAICDADFDLGSEVSLAAVAAPGSVFTGWSGDASCPYIHSLNGDTRCVATFETLPVGATTIHAAVLPYARAVGIGETATAFASVINSGDSIASGCSIALPGGIPASFGFQATNALNIATGTPDTPMDIAPGATQGFVFALTPHGALRAIEIAPVFDCTNTAPAPSHTGLNTFILSAASTAPPDLLAVGVTPSGDGVVRLPSRDGTGFFAVAAVNIGSGGTVTASADDGGRGLPLSLRVCETDAQGEWIACGNSLTRSLARDETAYYTVLVSGSGQRVAFDPATNRLFLRLQTAGVTVGATNVAVTTP</sequence>